<sequence>MGDKHRVQFEPVDLEMEVDEDETVLDAAFRQGIALMHGCREGQCSACKSFLIDGDVQMARYSTFALADYESDEGYVLLCKTHANSDITVELINYDEEELRNAVPIQTVSARIASITALTSDIVSLKLQTGGRFTHRAGQYAEIRRPGSDVRRSFSMATTPGSPEVEFIIKKYPGGHFSGLLDSELKPGDPLTLTGPYGSCTLRASGEDDGRRVVCIAGGAGMAPILSLLRRLAETGSRRPVVFYYGARTPEDLFYLPEILALGERIRDFRFVPALSHVTEAPWGTLGVTGDLGLVTDVVDRNEPDLSEADCYLCGPPPMVDATIALLESKDVPTDRIHFDKFTTSVS</sequence>
<dbReference type="InterPro" id="IPR017927">
    <property type="entry name" value="FAD-bd_FR_type"/>
</dbReference>
<dbReference type="Pfam" id="PF00970">
    <property type="entry name" value="FAD_binding_6"/>
    <property type="match status" value="1"/>
</dbReference>
<dbReference type="Gene3D" id="3.10.20.30">
    <property type="match status" value="1"/>
</dbReference>
<comment type="cofactor">
    <cofactor evidence="1">
        <name>FAD</name>
        <dbReference type="ChEBI" id="CHEBI:57692"/>
    </cofactor>
</comment>
<dbReference type="InterPro" id="IPR012675">
    <property type="entry name" value="Beta-grasp_dom_sf"/>
</dbReference>
<dbReference type="SUPFAM" id="SSF52343">
    <property type="entry name" value="Ferredoxin reductase-like, C-terminal NADP-linked domain"/>
    <property type="match status" value="1"/>
</dbReference>
<keyword evidence="6" id="KW-0503">Monooxygenase</keyword>
<proteinExistence type="predicted"/>
<evidence type="ECO:0000256" key="1">
    <source>
        <dbReference type="ARBA" id="ARBA00001974"/>
    </source>
</evidence>
<dbReference type="InterPro" id="IPR008333">
    <property type="entry name" value="Cbr1-like_FAD-bd_dom"/>
</dbReference>
<dbReference type="EC" id="1.18.1.-" evidence="6"/>
<evidence type="ECO:0000313" key="6">
    <source>
        <dbReference type="EMBL" id="MDP9827745.1"/>
    </source>
</evidence>
<dbReference type="PANTHER" id="PTHR47354:SF5">
    <property type="entry name" value="PROTEIN RFBI"/>
    <property type="match status" value="1"/>
</dbReference>
<dbReference type="Gene3D" id="3.40.50.80">
    <property type="entry name" value="Nucleotide-binding domain of ferredoxin-NADP reductase (FNR) module"/>
    <property type="match status" value="1"/>
</dbReference>
<dbReference type="PROSITE" id="PS00197">
    <property type="entry name" value="2FE2S_FER_1"/>
    <property type="match status" value="1"/>
</dbReference>
<dbReference type="Proteomes" id="UP001235712">
    <property type="component" value="Unassembled WGS sequence"/>
</dbReference>
<name>A0ABT9P6B8_9ACTN</name>
<dbReference type="InterPro" id="IPR001041">
    <property type="entry name" value="2Fe-2S_ferredoxin-type"/>
</dbReference>
<evidence type="ECO:0000313" key="7">
    <source>
        <dbReference type="Proteomes" id="UP001235712"/>
    </source>
</evidence>
<dbReference type="InterPro" id="IPR001433">
    <property type="entry name" value="OxRdtase_FAD/NAD-bd"/>
</dbReference>
<accession>A0ABT9P6B8</accession>
<dbReference type="GO" id="GO:0004497">
    <property type="term" value="F:monooxygenase activity"/>
    <property type="evidence" value="ECO:0007669"/>
    <property type="project" value="UniProtKB-KW"/>
</dbReference>
<dbReference type="EMBL" id="JAUSQZ010000001">
    <property type="protein sequence ID" value="MDP9827745.1"/>
    <property type="molecule type" value="Genomic_DNA"/>
</dbReference>
<keyword evidence="3" id="KW-0411">Iron-sulfur</keyword>
<dbReference type="InterPro" id="IPR006058">
    <property type="entry name" value="2Fe2S_fd_BS"/>
</dbReference>
<dbReference type="Gene3D" id="2.40.30.10">
    <property type="entry name" value="Translation factors"/>
    <property type="match status" value="1"/>
</dbReference>
<keyword evidence="6" id="KW-0560">Oxidoreductase</keyword>
<feature type="domain" description="2Fe-2S ferredoxin-type" evidence="4">
    <location>
        <begin position="5"/>
        <end position="95"/>
    </location>
</feature>
<dbReference type="PRINTS" id="PR00410">
    <property type="entry name" value="PHEHYDRXLASE"/>
</dbReference>
<dbReference type="RefSeq" id="WP_307244190.1">
    <property type="nucleotide sequence ID" value="NZ_JAUSQZ010000001.1"/>
</dbReference>
<dbReference type="InterPro" id="IPR050415">
    <property type="entry name" value="MRET"/>
</dbReference>
<comment type="caution">
    <text evidence="6">The sequence shown here is derived from an EMBL/GenBank/DDBJ whole genome shotgun (WGS) entry which is preliminary data.</text>
</comment>
<gene>
    <name evidence="6" type="ORF">J2S57_003494</name>
</gene>
<dbReference type="SUPFAM" id="SSF54292">
    <property type="entry name" value="2Fe-2S ferredoxin-like"/>
    <property type="match status" value="1"/>
</dbReference>
<dbReference type="SUPFAM" id="SSF63380">
    <property type="entry name" value="Riboflavin synthase domain-like"/>
    <property type="match status" value="1"/>
</dbReference>
<protein>
    <submittedName>
        <fullName evidence="6">Propane monooxygenase reductase subunit</fullName>
        <ecNumber evidence="6">1.18.1.-</ecNumber>
    </submittedName>
</protein>
<dbReference type="PROSITE" id="PS51384">
    <property type="entry name" value="FAD_FR"/>
    <property type="match status" value="1"/>
</dbReference>
<dbReference type="Pfam" id="PF00175">
    <property type="entry name" value="NAD_binding_1"/>
    <property type="match status" value="1"/>
</dbReference>
<organism evidence="6 7">
    <name type="scientific">Kineosporia succinea</name>
    <dbReference type="NCBI Taxonomy" id="84632"/>
    <lineage>
        <taxon>Bacteria</taxon>
        <taxon>Bacillati</taxon>
        <taxon>Actinomycetota</taxon>
        <taxon>Actinomycetes</taxon>
        <taxon>Kineosporiales</taxon>
        <taxon>Kineosporiaceae</taxon>
        <taxon>Kineosporia</taxon>
    </lineage>
</organism>
<dbReference type="PANTHER" id="PTHR47354">
    <property type="entry name" value="NADH OXIDOREDUCTASE HCR"/>
    <property type="match status" value="1"/>
</dbReference>
<keyword evidence="2" id="KW-0479">Metal-binding</keyword>
<evidence type="ECO:0000259" key="4">
    <source>
        <dbReference type="PROSITE" id="PS51085"/>
    </source>
</evidence>
<dbReference type="CDD" id="cd00207">
    <property type="entry name" value="fer2"/>
    <property type="match status" value="1"/>
</dbReference>
<dbReference type="InterPro" id="IPR039261">
    <property type="entry name" value="FNR_nucleotide-bd"/>
</dbReference>
<evidence type="ECO:0000256" key="2">
    <source>
        <dbReference type="ARBA" id="ARBA00022714"/>
    </source>
</evidence>
<dbReference type="InterPro" id="IPR036010">
    <property type="entry name" value="2Fe-2S_ferredoxin-like_sf"/>
</dbReference>
<evidence type="ECO:0000259" key="5">
    <source>
        <dbReference type="PROSITE" id="PS51384"/>
    </source>
</evidence>
<keyword evidence="2" id="KW-0408">Iron</keyword>
<dbReference type="InterPro" id="IPR017938">
    <property type="entry name" value="Riboflavin_synthase-like_b-brl"/>
</dbReference>
<keyword evidence="2" id="KW-0001">2Fe-2S</keyword>
<dbReference type="Pfam" id="PF00111">
    <property type="entry name" value="Fer2"/>
    <property type="match status" value="1"/>
</dbReference>
<reference evidence="6 7" key="1">
    <citation type="submission" date="2023-07" db="EMBL/GenBank/DDBJ databases">
        <title>Sequencing the genomes of 1000 actinobacteria strains.</title>
        <authorList>
            <person name="Klenk H.-P."/>
        </authorList>
    </citation>
    <scope>NUCLEOTIDE SEQUENCE [LARGE SCALE GENOMIC DNA]</scope>
    <source>
        <strain evidence="6 7">DSM 44388</strain>
    </source>
</reference>
<keyword evidence="7" id="KW-1185">Reference proteome</keyword>
<evidence type="ECO:0000256" key="3">
    <source>
        <dbReference type="ARBA" id="ARBA00023014"/>
    </source>
</evidence>
<feature type="domain" description="FAD-binding FR-type" evidence="5">
    <location>
        <begin position="105"/>
        <end position="203"/>
    </location>
</feature>
<dbReference type="PROSITE" id="PS51085">
    <property type="entry name" value="2FE2S_FER_2"/>
    <property type="match status" value="1"/>
</dbReference>